<dbReference type="OrthoDB" id="9813151at2"/>
<dbReference type="EC" id="2.7.13.3" evidence="3"/>
<evidence type="ECO:0000256" key="8">
    <source>
        <dbReference type="ARBA" id="ARBA00022741"/>
    </source>
</evidence>
<evidence type="ECO:0000256" key="6">
    <source>
        <dbReference type="ARBA" id="ARBA00022679"/>
    </source>
</evidence>
<evidence type="ECO:0000256" key="4">
    <source>
        <dbReference type="ARBA" id="ARBA00022475"/>
    </source>
</evidence>
<reference evidence="17 18" key="1">
    <citation type="submission" date="2017-03" db="EMBL/GenBank/DDBJ databases">
        <title>Genome sequence of Clostridium hungatei DSM 14427.</title>
        <authorList>
            <person name="Poehlein A."/>
            <person name="Daniel R."/>
        </authorList>
    </citation>
    <scope>NUCLEOTIDE SEQUENCE [LARGE SCALE GENOMIC DNA]</scope>
    <source>
        <strain evidence="17 18">DSM 14427</strain>
    </source>
</reference>
<dbReference type="InterPro" id="IPR003594">
    <property type="entry name" value="HATPase_dom"/>
</dbReference>
<dbReference type="GO" id="GO:0005524">
    <property type="term" value="F:ATP binding"/>
    <property type="evidence" value="ECO:0007669"/>
    <property type="project" value="UniProtKB-KW"/>
</dbReference>
<dbReference type="Pfam" id="PF02518">
    <property type="entry name" value="HATPase_c"/>
    <property type="match status" value="1"/>
</dbReference>
<dbReference type="GO" id="GO:0005886">
    <property type="term" value="C:plasma membrane"/>
    <property type="evidence" value="ECO:0007669"/>
    <property type="project" value="UniProtKB-SubCell"/>
</dbReference>
<keyword evidence="11 14" id="KW-1133">Transmembrane helix</keyword>
<dbReference type="STRING" id="48256.CLHUN_10020"/>
<name>A0A1V4SNS1_RUMHU</name>
<dbReference type="SUPFAM" id="SSF55874">
    <property type="entry name" value="ATPase domain of HSP90 chaperone/DNA topoisomerase II/histidine kinase"/>
    <property type="match status" value="1"/>
</dbReference>
<evidence type="ECO:0000256" key="9">
    <source>
        <dbReference type="ARBA" id="ARBA00022777"/>
    </source>
</evidence>
<dbReference type="InterPro" id="IPR003661">
    <property type="entry name" value="HisK_dim/P_dom"/>
</dbReference>
<dbReference type="InterPro" id="IPR003660">
    <property type="entry name" value="HAMP_dom"/>
</dbReference>
<dbReference type="PANTHER" id="PTHR45528:SF1">
    <property type="entry name" value="SENSOR HISTIDINE KINASE CPXA"/>
    <property type="match status" value="1"/>
</dbReference>
<evidence type="ECO:0000256" key="1">
    <source>
        <dbReference type="ARBA" id="ARBA00000085"/>
    </source>
</evidence>
<accession>A0A1V4SNS1</accession>
<comment type="caution">
    <text evidence="17">The sequence shown here is derived from an EMBL/GenBank/DDBJ whole genome shotgun (WGS) entry which is preliminary data.</text>
</comment>
<keyword evidence="18" id="KW-1185">Reference proteome</keyword>
<dbReference type="InterPro" id="IPR005467">
    <property type="entry name" value="His_kinase_dom"/>
</dbReference>
<protein>
    <recommendedName>
        <fullName evidence="3">histidine kinase</fullName>
        <ecNumber evidence="3">2.7.13.3</ecNumber>
    </recommendedName>
</protein>
<keyword evidence="13 14" id="KW-0472">Membrane</keyword>
<dbReference type="SMART" id="SM00387">
    <property type="entry name" value="HATPase_c"/>
    <property type="match status" value="1"/>
</dbReference>
<proteinExistence type="predicted"/>
<evidence type="ECO:0000313" key="18">
    <source>
        <dbReference type="Proteomes" id="UP000191554"/>
    </source>
</evidence>
<evidence type="ECO:0000256" key="7">
    <source>
        <dbReference type="ARBA" id="ARBA00022692"/>
    </source>
</evidence>
<evidence type="ECO:0000256" key="13">
    <source>
        <dbReference type="ARBA" id="ARBA00023136"/>
    </source>
</evidence>
<evidence type="ECO:0000256" key="3">
    <source>
        <dbReference type="ARBA" id="ARBA00012438"/>
    </source>
</evidence>
<dbReference type="RefSeq" id="WP_080063457.1">
    <property type="nucleotide sequence ID" value="NZ_MZGX01000005.1"/>
</dbReference>
<feature type="domain" description="Histidine kinase" evidence="15">
    <location>
        <begin position="269"/>
        <end position="484"/>
    </location>
</feature>
<dbReference type="SUPFAM" id="SSF47384">
    <property type="entry name" value="Homodimeric domain of signal transducing histidine kinase"/>
    <property type="match status" value="1"/>
</dbReference>
<comment type="catalytic activity">
    <reaction evidence="1">
        <text>ATP + protein L-histidine = ADP + protein N-phospho-L-histidine.</text>
        <dbReference type="EC" id="2.7.13.3"/>
    </reaction>
</comment>
<evidence type="ECO:0000259" key="16">
    <source>
        <dbReference type="PROSITE" id="PS50885"/>
    </source>
</evidence>
<dbReference type="PROSITE" id="PS50885">
    <property type="entry name" value="HAMP"/>
    <property type="match status" value="1"/>
</dbReference>
<evidence type="ECO:0000313" key="17">
    <source>
        <dbReference type="EMBL" id="OPX45115.1"/>
    </source>
</evidence>
<feature type="transmembrane region" description="Helical" evidence="14">
    <location>
        <begin position="168"/>
        <end position="196"/>
    </location>
</feature>
<dbReference type="PRINTS" id="PR00344">
    <property type="entry name" value="BCTRLSENSOR"/>
</dbReference>
<evidence type="ECO:0000256" key="2">
    <source>
        <dbReference type="ARBA" id="ARBA00004651"/>
    </source>
</evidence>
<dbReference type="Gene3D" id="3.30.565.10">
    <property type="entry name" value="Histidine kinase-like ATPase, C-terminal domain"/>
    <property type="match status" value="1"/>
</dbReference>
<dbReference type="EMBL" id="MZGX01000005">
    <property type="protein sequence ID" value="OPX45115.1"/>
    <property type="molecule type" value="Genomic_DNA"/>
</dbReference>
<dbReference type="InterPro" id="IPR036890">
    <property type="entry name" value="HATPase_C_sf"/>
</dbReference>
<dbReference type="Proteomes" id="UP000191554">
    <property type="component" value="Unassembled WGS sequence"/>
</dbReference>
<dbReference type="PROSITE" id="PS50109">
    <property type="entry name" value="HIS_KIN"/>
    <property type="match status" value="1"/>
</dbReference>
<keyword evidence="9" id="KW-0418">Kinase</keyword>
<keyword evidence="12" id="KW-0902">Two-component regulatory system</keyword>
<dbReference type="CDD" id="cd00075">
    <property type="entry name" value="HATPase"/>
    <property type="match status" value="1"/>
</dbReference>
<evidence type="ECO:0000259" key="15">
    <source>
        <dbReference type="PROSITE" id="PS50109"/>
    </source>
</evidence>
<feature type="domain" description="HAMP" evidence="16">
    <location>
        <begin position="189"/>
        <end position="240"/>
    </location>
</feature>
<keyword evidence="7 14" id="KW-0812">Transmembrane</keyword>
<dbReference type="SMART" id="SM00388">
    <property type="entry name" value="HisKA"/>
    <property type="match status" value="1"/>
</dbReference>
<sequence length="485" mass="55033">MKISIKIKFSLFLAVLLLLFVFFLSLLVLQGIKSNQQKQYEQYLARQAKTANTYFIQSILSEENKMPQTFLEEKGRRFAEQLELVSGLPLVLYDRQGELVSKKVTDTESDNIKETLAYALNNKTAYLTEGDSLYYLSPLLIGNEQVGVVQFYYSLLEHQAFYNHIRQLLIYIGAGLFILSFFLGNLYFNSFAAGIIKLDRMVDRIREGHYETTVLKRRDEIGKLSQGIHAMSGQIMRTIQGMEAEQDKLELAVDKLSRLDKQQKQFIGNVTHEFKTPLTSIKAYIDLLEMYPDDEKLLQTSIVSIKSETERLYEMVDKVLQLAALEKYDFELKFEKLAVRQVLESVLNSLKGRMDKFGISLAAELEEAHMEGDRDSLTIVLINLLDNAIKYNKPKGTIFVKSYISSHKAHIEISDTGIGIPKEVIHKVFEPFYTVDKNRARENGGAGLGLSIARKHAELMGGTVSLLSTGAEGTSFRITFPAIPN</sequence>
<evidence type="ECO:0000256" key="14">
    <source>
        <dbReference type="SAM" id="Phobius"/>
    </source>
</evidence>
<keyword evidence="10" id="KW-0067">ATP-binding</keyword>
<gene>
    <name evidence="17" type="primary">phoR_1</name>
    <name evidence="17" type="ORF">CLHUN_10020</name>
</gene>
<dbReference type="FunFam" id="1.10.287.130:FF:000001">
    <property type="entry name" value="Two-component sensor histidine kinase"/>
    <property type="match status" value="1"/>
</dbReference>
<dbReference type="FunFam" id="3.30.565.10:FF:000006">
    <property type="entry name" value="Sensor histidine kinase WalK"/>
    <property type="match status" value="1"/>
</dbReference>
<dbReference type="GO" id="GO:0000155">
    <property type="term" value="F:phosphorelay sensor kinase activity"/>
    <property type="evidence" value="ECO:0007669"/>
    <property type="project" value="InterPro"/>
</dbReference>
<evidence type="ECO:0000256" key="5">
    <source>
        <dbReference type="ARBA" id="ARBA00022553"/>
    </source>
</evidence>
<evidence type="ECO:0000256" key="12">
    <source>
        <dbReference type="ARBA" id="ARBA00023012"/>
    </source>
</evidence>
<evidence type="ECO:0000256" key="11">
    <source>
        <dbReference type="ARBA" id="ARBA00022989"/>
    </source>
</evidence>
<dbReference type="Gene3D" id="1.10.287.130">
    <property type="match status" value="1"/>
</dbReference>
<dbReference type="AlphaFoldDB" id="A0A1V4SNS1"/>
<keyword evidence="6 17" id="KW-0808">Transferase</keyword>
<keyword evidence="4" id="KW-1003">Cell membrane</keyword>
<dbReference type="Gene3D" id="6.10.340.10">
    <property type="match status" value="1"/>
</dbReference>
<dbReference type="InterPro" id="IPR004358">
    <property type="entry name" value="Sig_transdc_His_kin-like_C"/>
</dbReference>
<organism evidence="17 18">
    <name type="scientific">Ruminiclostridium hungatei</name>
    <name type="common">Clostridium hungatei</name>
    <dbReference type="NCBI Taxonomy" id="48256"/>
    <lineage>
        <taxon>Bacteria</taxon>
        <taxon>Bacillati</taxon>
        <taxon>Bacillota</taxon>
        <taxon>Clostridia</taxon>
        <taxon>Eubacteriales</taxon>
        <taxon>Oscillospiraceae</taxon>
        <taxon>Ruminiclostridium</taxon>
    </lineage>
</organism>
<dbReference type="InterPro" id="IPR036097">
    <property type="entry name" value="HisK_dim/P_sf"/>
</dbReference>
<dbReference type="CDD" id="cd00082">
    <property type="entry name" value="HisKA"/>
    <property type="match status" value="1"/>
</dbReference>
<dbReference type="CDD" id="cd06225">
    <property type="entry name" value="HAMP"/>
    <property type="match status" value="1"/>
</dbReference>
<keyword evidence="5" id="KW-0597">Phosphoprotein</keyword>
<dbReference type="PANTHER" id="PTHR45528">
    <property type="entry name" value="SENSOR HISTIDINE KINASE CPXA"/>
    <property type="match status" value="1"/>
</dbReference>
<evidence type="ECO:0000256" key="10">
    <source>
        <dbReference type="ARBA" id="ARBA00022840"/>
    </source>
</evidence>
<dbReference type="Pfam" id="PF00512">
    <property type="entry name" value="HisKA"/>
    <property type="match status" value="1"/>
</dbReference>
<comment type="subcellular location">
    <subcellularLocation>
        <location evidence="2">Cell membrane</location>
        <topology evidence="2">Multi-pass membrane protein</topology>
    </subcellularLocation>
</comment>
<dbReference type="InterPro" id="IPR050398">
    <property type="entry name" value="HssS/ArlS-like"/>
</dbReference>
<keyword evidence="8" id="KW-0547">Nucleotide-binding</keyword>